<dbReference type="SUPFAM" id="SSF46785">
    <property type="entry name" value="Winged helix' DNA-binding domain"/>
    <property type="match status" value="1"/>
</dbReference>
<evidence type="ECO:0000313" key="2">
    <source>
        <dbReference type="EMBL" id="SEM01608.1"/>
    </source>
</evidence>
<dbReference type="AlphaFoldDB" id="A0A1H7UY99"/>
<dbReference type="PANTHER" id="PTHR38600:SF2">
    <property type="entry name" value="SLL0088 PROTEIN"/>
    <property type="match status" value="1"/>
</dbReference>
<dbReference type="PRINTS" id="PR00778">
    <property type="entry name" value="HTHARSR"/>
</dbReference>
<dbReference type="CDD" id="cd00090">
    <property type="entry name" value="HTH_ARSR"/>
    <property type="match status" value="1"/>
</dbReference>
<keyword evidence="3" id="KW-1185">Reference proteome</keyword>
<dbReference type="Proteomes" id="UP000182719">
    <property type="component" value="Unassembled WGS sequence"/>
</dbReference>
<dbReference type="InterPro" id="IPR011991">
    <property type="entry name" value="ArsR-like_HTH"/>
</dbReference>
<dbReference type="RefSeq" id="WP_245768706.1">
    <property type="nucleotide sequence ID" value="NZ_FOAP01000010.1"/>
</dbReference>
<feature type="domain" description="HTH arsR-type" evidence="1">
    <location>
        <begin position="4"/>
        <end position="98"/>
    </location>
</feature>
<organism evidence="2 3">
    <name type="scientific">Stigmatella aurantiaca</name>
    <dbReference type="NCBI Taxonomy" id="41"/>
    <lineage>
        <taxon>Bacteria</taxon>
        <taxon>Pseudomonadati</taxon>
        <taxon>Myxococcota</taxon>
        <taxon>Myxococcia</taxon>
        <taxon>Myxococcales</taxon>
        <taxon>Cystobacterineae</taxon>
        <taxon>Archangiaceae</taxon>
        <taxon>Stigmatella</taxon>
    </lineage>
</organism>
<dbReference type="InterPro" id="IPR001845">
    <property type="entry name" value="HTH_ArsR_DNA-bd_dom"/>
</dbReference>
<dbReference type="PANTHER" id="PTHR38600">
    <property type="entry name" value="TRANSCRIPTIONAL REGULATORY PROTEIN"/>
    <property type="match status" value="1"/>
</dbReference>
<dbReference type="NCBIfam" id="NF033788">
    <property type="entry name" value="HTH_metalloreg"/>
    <property type="match status" value="1"/>
</dbReference>
<evidence type="ECO:0000259" key="1">
    <source>
        <dbReference type="PROSITE" id="PS50987"/>
    </source>
</evidence>
<dbReference type="SMART" id="SM00418">
    <property type="entry name" value="HTH_ARSR"/>
    <property type="match status" value="1"/>
</dbReference>
<sequence>MVPFMPPQAQQLTRVFQALADPTRRAVLERLSTGPAAMSELARPFQMALPSFAQHLNVLEDCGLVRSRKRGRVRTFQLAPKPLEDAQDWLAQQREIWKRRLDQLDQYLDEPWENEP</sequence>
<dbReference type="EMBL" id="FOAP01000010">
    <property type="protein sequence ID" value="SEM01608.1"/>
    <property type="molecule type" value="Genomic_DNA"/>
</dbReference>
<dbReference type="GO" id="GO:0003700">
    <property type="term" value="F:DNA-binding transcription factor activity"/>
    <property type="evidence" value="ECO:0007669"/>
    <property type="project" value="InterPro"/>
</dbReference>
<protein>
    <submittedName>
        <fullName evidence="2">Transcriptional regulator, ArsR family</fullName>
    </submittedName>
</protein>
<name>A0A1H7UY99_STIAU</name>
<gene>
    <name evidence="2" type="ORF">SAMN05444354_110240</name>
</gene>
<dbReference type="InterPro" id="IPR036390">
    <property type="entry name" value="WH_DNA-bd_sf"/>
</dbReference>
<evidence type="ECO:0000313" key="3">
    <source>
        <dbReference type="Proteomes" id="UP000182719"/>
    </source>
</evidence>
<dbReference type="PROSITE" id="PS50987">
    <property type="entry name" value="HTH_ARSR_2"/>
    <property type="match status" value="1"/>
</dbReference>
<dbReference type="InterPro" id="IPR036388">
    <property type="entry name" value="WH-like_DNA-bd_sf"/>
</dbReference>
<dbReference type="Pfam" id="PF12840">
    <property type="entry name" value="HTH_20"/>
    <property type="match status" value="1"/>
</dbReference>
<dbReference type="Gene3D" id="1.10.10.10">
    <property type="entry name" value="Winged helix-like DNA-binding domain superfamily/Winged helix DNA-binding domain"/>
    <property type="match status" value="1"/>
</dbReference>
<accession>A0A1H7UY99</accession>
<reference evidence="3" key="1">
    <citation type="submission" date="2016-10" db="EMBL/GenBank/DDBJ databases">
        <authorList>
            <person name="Varghese N."/>
            <person name="Submissions S."/>
        </authorList>
    </citation>
    <scope>NUCLEOTIDE SEQUENCE [LARGE SCALE GENOMIC DNA]</scope>
    <source>
        <strain evidence="3">DSM 17044</strain>
    </source>
</reference>
<proteinExistence type="predicted"/>